<sequence length="492" mass="54164">MNLQSLLECLPSYEYIGNENPDIKSVHMDSREVTKNSLFICVRGFTVDGHSFFNDAVKKGAAALIAEEQLDTDVPVIVVKDSKRAMALLANRFYGYPTMDMNLIGVTGTNGKTTTAHLIEKILTDARKTTGMIGTMYTRFAGVEHPVQNTTPESLPLQKTFSEMKEAGVDTAVMEVSSHALEMGRVHGCHYNVAVFTNLSQDHLDYHETMEKYLHAKGLLFAQLGNGYYPEQKNLAVLNADDEASKDLLKMTAAPVIQYGVNNDAEIKAVDLVFDEGGSRFTVKTPEESAPVRLNMVGKFSVYNALAAIAAVRMSGIPLKDVIASLEDISGVSGRVEKVTNDNDPFTILVDYAHTPDSLENVLETIKEFATGRVFTVVGCGGDRDRTKRPQMARVAEKLSDMVFLTSDNPRSEAPEQILEDMKAGMKNDRYSVIVDRKEAIERAVREAGSRDVILIAGKGHETYQIIAGQTFDFDDRIVAKQALEALTDDKS</sequence>
<evidence type="ECO:0000256" key="18">
    <source>
        <dbReference type="ARBA" id="ARBA00076158"/>
    </source>
</evidence>
<keyword evidence="7 20" id="KW-0067">ATP-binding</keyword>
<feature type="domain" description="Mur ligase central" evidence="24">
    <location>
        <begin position="106"/>
        <end position="312"/>
    </location>
</feature>
<feature type="binding site" evidence="20">
    <location>
        <position position="149"/>
    </location>
    <ligand>
        <name>UDP-N-acetyl-alpha-D-muramoyl-L-alanyl-D-glutamate</name>
        <dbReference type="ChEBI" id="CHEBI:83900"/>
    </ligand>
</feature>
<dbReference type="Pfam" id="PF01225">
    <property type="entry name" value="Mur_ligase"/>
    <property type="match status" value="1"/>
</dbReference>
<keyword evidence="4 20" id="KW-0436">Ligase</keyword>
<dbReference type="SUPFAM" id="SSF63418">
    <property type="entry name" value="MurE/MurF N-terminal domain"/>
    <property type="match status" value="1"/>
</dbReference>
<feature type="binding site" evidence="20">
    <location>
        <position position="185"/>
    </location>
    <ligand>
        <name>UDP-N-acetyl-alpha-D-muramoyl-L-alanyl-D-glutamate</name>
        <dbReference type="ChEBI" id="CHEBI:83900"/>
    </ligand>
</feature>
<evidence type="ECO:0000256" key="4">
    <source>
        <dbReference type="ARBA" id="ARBA00022598"/>
    </source>
</evidence>
<dbReference type="Proteomes" id="UP000278746">
    <property type="component" value="Unassembled WGS sequence"/>
</dbReference>
<reference evidence="25 26" key="1">
    <citation type="submission" date="2018-10" db="EMBL/GenBank/DDBJ databases">
        <title>Bacillus Keqinensis sp. nov., a moderately halophilic bacterium isolated from a saline-alkaline lake.</title>
        <authorList>
            <person name="Wang H."/>
        </authorList>
    </citation>
    <scope>NUCLEOTIDE SEQUENCE [LARGE SCALE GENOMIC DNA]</scope>
    <source>
        <strain evidence="25 26">KQ-3</strain>
    </source>
</reference>
<dbReference type="Pfam" id="PF02875">
    <property type="entry name" value="Mur_ligase_C"/>
    <property type="match status" value="1"/>
</dbReference>
<evidence type="ECO:0000256" key="7">
    <source>
        <dbReference type="ARBA" id="ARBA00022840"/>
    </source>
</evidence>
<comment type="catalytic activity">
    <reaction evidence="13 20">
        <text>UDP-N-acetyl-alpha-D-muramoyl-L-alanyl-D-glutamate + meso-2,6-diaminopimelate + ATP = UDP-N-acetyl-alpha-D-muramoyl-L-alanyl-gamma-D-glutamyl-meso-2,6-diaminopimelate + ADP + phosphate + H(+)</text>
        <dbReference type="Rhea" id="RHEA:23676"/>
        <dbReference type="ChEBI" id="CHEBI:15378"/>
        <dbReference type="ChEBI" id="CHEBI:30616"/>
        <dbReference type="ChEBI" id="CHEBI:43474"/>
        <dbReference type="ChEBI" id="CHEBI:57791"/>
        <dbReference type="ChEBI" id="CHEBI:83900"/>
        <dbReference type="ChEBI" id="CHEBI:83905"/>
        <dbReference type="ChEBI" id="CHEBI:456216"/>
        <dbReference type="EC" id="6.3.2.13"/>
    </reaction>
</comment>
<evidence type="ECO:0000313" key="26">
    <source>
        <dbReference type="Proteomes" id="UP000278746"/>
    </source>
</evidence>
<feature type="binding site" evidence="20">
    <location>
        <position position="30"/>
    </location>
    <ligand>
        <name>UDP-N-acetyl-alpha-D-muramoyl-L-alanyl-D-glutamate</name>
        <dbReference type="ChEBI" id="CHEBI:83900"/>
    </ligand>
</feature>
<dbReference type="InterPro" id="IPR004101">
    <property type="entry name" value="Mur_ligase_C"/>
</dbReference>
<evidence type="ECO:0000256" key="11">
    <source>
        <dbReference type="ARBA" id="ARBA00023306"/>
    </source>
</evidence>
<dbReference type="SUPFAM" id="SSF53244">
    <property type="entry name" value="MurD-like peptide ligases, peptide-binding domain"/>
    <property type="match status" value="1"/>
</dbReference>
<evidence type="ECO:0000256" key="16">
    <source>
        <dbReference type="ARBA" id="ARBA00072883"/>
    </source>
</evidence>
<organism evidence="25 26">
    <name type="scientific">Alteribacter keqinensis</name>
    <dbReference type="NCBI Taxonomy" id="2483800"/>
    <lineage>
        <taxon>Bacteria</taxon>
        <taxon>Bacillati</taxon>
        <taxon>Bacillota</taxon>
        <taxon>Bacilli</taxon>
        <taxon>Bacillales</taxon>
        <taxon>Bacillaceae</taxon>
        <taxon>Alteribacter</taxon>
    </lineage>
</organism>
<dbReference type="GO" id="GO:0051301">
    <property type="term" value="P:cell division"/>
    <property type="evidence" value="ECO:0007669"/>
    <property type="project" value="UniProtKB-KW"/>
</dbReference>
<dbReference type="InterPro" id="IPR000713">
    <property type="entry name" value="Mur_ligase_N"/>
</dbReference>
<keyword evidence="9 20" id="KW-0133">Cell shape</keyword>
<keyword evidence="8 20" id="KW-0460">Magnesium</keyword>
<feature type="domain" description="Mur ligase C-terminal" evidence="23">
    <location>
        <begin position="334"/>
        <end position="460"/>
    </location>
</feature>
<evidence type="ECO:0000256" key="12">
    <source>
        <dbReference type="ARBA" id="ARBA00023316"/>
    </source>
</evidence>
<feature type="modified residue" description="N6-carboxylysine" evidence="20">
    <location>
        <position position="217"/>
    </location>
</feature>
<dbReference type="RefSeq" id="WP_122898602.1">
    <property type="nucleotide sequence ID" value="NZ_RHIB01000001.1"/>
</dbReference>
<dbReference type="Pfam" id="PF08245">
    <property type="entry name" value="Mur_ligase_M"/>
    <property type="match status" value="1"/>
</dbReference>
<evidence type="ECO:0000313" key="25">
    <source>
        <dbReference type="EMBL" id="RNA70621.1"/>
    </source>
</evidence>
<evidence type="ECO:0000256" key="20">
    <source>
        <dbReference type="HAMAP-Rule" id="MF_00208"/>
    </source>
</evidence>
<proteinExistence type="inferred from homology"/>
<comment type="function">
    <text evidence="14 20">Catalyzes the addition of meso-diaminopimelic acid to the nucleotide precursor UDP-N-acetylmuramoyl-L-alanyl-D-glutamate (UMAG) in the biosynthesis of bacterial cell-wall peptidoglycan.</text>
</comment>
<keyword evidence="12 20" id="KW-0961">Cell wall biogenesis/degradation</keyword>
<evidence type="ECO:0000259" key="24">
    <source>
        <dbReference type="Pfam" id="PF08245"/>
    </source>
</evidence>
<evidence type="ECO:0000256" key="15">
    <source>
        <dbReference type="ARBA" id="ARBA00066633"/>
    </source>
</evidence>
<dbReference type="GO" id="GO:0008360">
    <property type="term" value="P:regulation of cell shape"/>
    <property type="evidence" value="ECO:0007669"/>
    <property type="project" value="UniProtKB-KW"/>
</dbReference>
<keyword evidence="6 20" id="KW-0547">Nucleotide-binding</keyword>
<feature type="binding site" evidence="20">
    <location>
        <begin position="408"/>
        <end position="411"/>
    </location>
    <ligand>
        <name>meso-2,6-diaminopimelate</name>
        <dbReference type="ChEBI" id="CHEBI:57791"/>
    </ligand>
</feature>
<protein>
    <recommendedName>
        <fullName evidence="16 20">UDP-N-acetylmuramoyl-L-alanyl-D-glutamate--2,6-diaminopimelate ligase</fullName>
        <ecNumber evidence="15 20">6.3.2.13</ecNumber>
    </recommendedName>
    <alternativeName>
        <fullName evidence="17 20">Meso-A2pm-adding enzyme</fullName>
    </alternativeName>
    <alternativeName>
        <fullName evidence="18 20">Meso-diaminopimelate-adding enzyme</fullName>
    </alternativeName>
    <alternativeName>
        <fullName evidence="19 20">UDP-MurNAc-L-Ala-D-Glu:meso-diaminopimelate ligase</fullName>
    </alternativeName>
    <alternativeName>
        <fullName evidence="20">UDP-MurNAc-tripeptide synthetase</fullName>
    </alternativeName>
    <alternativeName>
        <fullName evidence="20">UDP-N-acetylmuramyl-tripeptide synthetase</fullName>
    </alternativeName>
</protein>
<feature type="domain" description="Mur ligase N-terminal catalytic" evidence="22">
    <location>
        <begin position="23"/>
        <end position="94"/>
    </location>
</feature>
<evidence type="ECO:0000256" key="2">
    <source>
        <dbReference type="ARBA" id="ARBA00005898"/>
    </source>
</evidence>
<comment type="cofactor">
    <cofactor evidence="20">
        <name>Mg(2+)</name>
        <dbReference type="ChEBI" id="CHEBI:18420"/>
    </cofactor>
</comment>
<evidence type="ECO:0000256" key="6">
    <source>
        <dbReference type="ARBA" id="ARBA00022741"/>
    </source>
</evidence>
<evidence type="ECO:0000256" key="9">
    <source>
        <dbReference type="ARBA" id="ARBA00022960"/>
    </source>
</evidence>
<dbReference type="InterPro" id="IPR005761">
    <property type="entry name" value="UDP-N-AcMur-Glu-dNH2Pim_ligase"/>
</dbReference>
<feature type="binding site" evidence="20">
    <location>
        <position position="462"/>
    </location>
    <ligand>
        <name>meso-2,6-diaminopimelate</name>
        <dbReference type="ChEBI" id="CHEBI:57791"/>
    </ligand>
</feature>
<feature type="binding site" evidence="20">
    <location>
        <position position="177"/>
    </location>
    <ligand>
        <name>UDP-N-acetyl-alpha-D-muramoyl-L-alanyl-D-glutamate</name>
        <dbReference type="ChEBI" id="CHEBI:83900"/>
    </ligand>
</feature>
<accession>A0A3M7TZ98</accession>
<keyword evidence="3 20" id="KW-0963">Cytoplasm</keyword>
<comment type="caution">
    <text evidence="20">Lacks conserved residue(s) required for the propagation of feature annotation.</text>
</comment>
<feature type="binding site" evidence="20">
    <location>
        <position position="458"/>
    </location>
    <ligand>
        <name>meso-2,6-diaminopimelate</name>
        <dbReference type="ChEBI" id="CHEBI:57791"/>
    </ligand>
</feature>
<evidence type="ECO:0000256" key="3">
    <source>
        <dbReference type="ARBA" id="ARBA00022490"/>
    </source>
</evidence>
<dbReference type="NCBIfam" id="NF001126">
    <property type="entry name" value="PRK00139.1-4"/>
    <property type="match status" value="1"/>
</dbReference>
<evidence type="ECO:0000259" key="23">
    <source>
        <dbReference type="Pfam" id="PF02875"/>
    </source>
</evidence>
<dbReference type="Gene3D" id="3.40.1390.10">
    <property type="entry name" value="MurE/MurF, N-terminal domain"/>
    <property type="match status" value="1"/>
</dbReference>
<feature type="short sequence motif" description="Meso-diaminopimelate recognition motif" evidence="20">
    <location>
        <begin position="408"/>
        <end position="411"/>
    </location>
</feature>
<dbReference type="InterPro" id="IPR036615">
    <property type="entry name" value="Mur_ligase_C_dom_sf"/>
</dbReference>
<dbReference type="AlphaFoldDB" id="A0A3M7TZ98"/>
<dbReference type="FunFam" id="3.40.1390.10:FF:000005">
    <property type="entry name" value="UDP-N-acetylmuramoyl-L-alanyl-D-glutamate--2,6-diaminopimelate ligase"/>
    <property type="match status" value="1"/>
</dbReference>
<evidence type="ECO:0000256" key="13">
    <source>
        <dbReference type="ARBA" id="ARBA00050251"/>
    </source>
</evidence>
<comment type="similarity">
    <text evidence="2 20">Belongs to the MurCDEF family. MurE subfamily.</text>
</comment>
<evidence type="ECO:0000256" key="8">
    <source>
        <dbReference type="ARBA" id="ARBA00022842"/>
    </source>
</evidence>
<keyword evidence="10 20" id="KW-0573">Peptidoglycan synthesis</keyword>
<evidence type="ECO:0000256" key="21">
    <source>
        <dbReference type="RuleBase" id="RU004135"/>
    </source>
</evidence>
<dbReference type="PANTHER" id="PTHR23135">
    <property type="entry name" value="MUR LIGASE FAMILY MEMBER"/>
    <property type="match status" value="1"/>
</dbReference>
<feature type="binding site" evidence="20">
    <location>
        <begin position="150"/>
        <end position="151"/>
    </location>
    <ligand>
        <name>UDP-N-acetyl-alpha-D-muramoyl-L-alanyl-D-glutamate</name>
        <dbReference type="ChEBI" id="CHEBI:83900"/>
    </ligand>
</feature>
<dbReference type="GO" id="GO:0071555">
    <property type="term" value="P:cell wall organization"/>
    <property type="evidence" value="ECO:0007669"/>
    <property type="project" value="UniProtKB-KW"/>
</dbReference>
<dbReference type="GO" id="GO:0004326">
    <property type="term" value="F:tetrahydrofolylpolyglutamate synthase activity"/>
    <property type="evidence" value="ECO:0007669"/>
    <property type="project" value="InterPro"/>
</dbReference>
<feature type="binding site" evidence="20">
    <location>
        <position position="384"/>
    </location>
    <ligand>
        <name>meso-2,6-diaminopimelate</name>
        <dbReference type="ChEBI" id="CHEBI:57791"/>
    </ligand>
</feature>
<dbReference type="InterPro" id="IPR018109">
    <property type="entry name" value="Folylpolyglutamate_synth_CS"/>
</dbReference>
<evidence type="ECO:0000256" key="5">
    <source>
        <dbReference type="ARBA" id="ARBA00022618"/>
    </source>
</evidence>
<dbReference type="Gene3D" id="3.90.190.20">
    <property type="entry name" value="Mur ligase, C-terminal domain"/>
    <property type="match status" value="1"/>
</dbReference>
<dbReference type="HAMAP" id="MF_00208">
    <property type="entry name" value="MurE"/>
    <property type="match status" value="1"/>
</dbReference>
<dbReference type="NCBIfam" id="TIGR01085">
    <property type="entry name" value="murE"/>
    <property type="match status" value="1"/>
</dbReference>
<comment type="PTM">
    <text evidence="20">Carboxylation is probably crucial for Mg(2+) binding and, consequently, for the gamma-phosphate positioning of ATP.</text>
</comment>
<dbReference type="SUPFAM" id="SSF53623">
    <property type="entry name" value="MurD-like peptide ligases, catalytic domain"/>
    <property type="match status" value="1"/>
</dbReference>
<dbReference type="UniPathway" id="UPA00219"/>
<dbReference type="InterPro" id="IPR035911">
    <property type="entry name" value="MurE/MurF_N"/>
</dbReference>
<dbReference type="GO" id="GO:0009252">
    <property type="term" value="P:peptidoglycan biosynthetic process"/>
    <property type="evidence" value="ECO:0007669"/>
    <property type="project" value="UniProtKB-UniRule"/>
</dbReference>
<evidence type="ECO:0000256" key="14">
    <source>
        <dbReference type="ARBA" id="ARBA00056782"/>
    </source>
</evidence>
<comment type="pathway">
    <text evidence="1 20 21">Cell wall biogenesis; peptidoglycan biosynthesis.</text>
</comment>
<dbReference type="GO" id="GO:0008765">
    <property type="term" value="F:UDP-N-acetylmuramoylalanyl-D-glutamate-2,6-diaminopimelate ligase activity"/>
    <property type="evidence" value="ECO:0007669"/>
    <property type="project" value="UniProtKB-UniRule"/>
</dbReference>
<dbReference type="Gene3D" id="3.40.1190.10">
    <property type="entry name" value="Mur-like, catalytic domain"/>
    <property type="match status" value="1"/>
</dbReference>
<dbReference type="InterPro" id="IPR013221">
    <property type="entry name" value="Mur_ligase_cen"/>
</dbReference>
<dbReference type="InterPro" id="IPR036565">
    <property type="entry name" value="Mur-like_cat_sf"/>
</dbReference>
<gene>
    <name evidence="20" type="primary">murE</name>
    <name evidence="25" type="ORF">EBO34_07080</name>
</gene>
<evidence type="ECO:0000256" key="10">
    <source>
        <dbReference type="ARBA" id="ARBA00022984"/>
    </source>
</evidence>
<dbReference type="NCBIfam" id="NF001124">
    <property type="entry name" value="PRK00139.1-2"/>
    <property type="match status" value="1"/>
</dbReference>
<evidence type="ECO:0000256" key="19">
    <source>
        <dbReference type="ARBA" id="ARBA00081560"/>
    </source>
</evidence>
<evidence type="ECO:0000256" key="1">
    <source>
        <dbReference type="ARBA" id="ARBA00004752"/>
    </source>
</evidence>
<dbReference type="GO" id="GO:0005737">
    <property type="term" value="C:cytoplasm"/>
    <property type="evidence" value="ECO:0007669"/>
    <property type="project" value="UniProtKB-SubCell"/>
</dbReference>
<comment type="caution">
    <text evidence="25">The sequence shown here is derived from an EMBL/GenBank/DDBJ whole genome shotgun (WGS) entry which is preliminary data.</text>
</comment>
<dbReference type="GO" id="GO:0005524">
    <property type="term" value="F:ATP binding"/>
    <property type="evidence" value="ECO:0007669"/>
    <property type="project" value="UniProtKB-UniRule"/>
</dbReference>
<keyword evidence="26" id="KW-1185">Reference proteome</keyword>
<name>A0A3M7TZ98_9BACI</name>
<keyword evidence="5 20" id="KW-0132">Cell division</keyword>
<evidence type="ECO:0000259" key="22">
    <source>
        <dbReference type="Pfam" id="PF01225"/>
    </source>
</evidence>
<comment type="subcellular location">
    <subcellularLocation>
        <location evidence="20 21">Cytoplasm</location>
    </subcellularLocation>
</comment>
<dbReference type="EC" id="6.3.2.13" evidence="15 20"/>
<dbReference type="PANTHER" id="PTHR23135:SF4">
    <property type="entry name" value="UDP-N-ACETYLMURAMOYL-L-ALANYL-D-GLUTAMATE--2,6-DIAMINOPIMELATE LIGASE MURE HOMOLOG, CHLOROPLASTIC"/>
    <property type="match status" value="1"/>
</dbReference>
<evidence type="ECO:0000256" key="17">
    <source>
        <dbReference type="ARBA" id="ARBA00075482"/>
    </source>
</evidence>
<dbReference type="EMBL" id="RHIB01000001">
    <property type="protein sequence ID" value="RNA70621.1"/>
    <property type="molecule type" value="Genomic_DNA"/>
</dbReference>
<dbReference type="OrthoDB" id="9800958at2"/>
<dbReference type="PROSITE" id="PS01011">
    <property type="entry name" value="FOLYLPOLYGLU_SYNT_1"/>
    <property type="match status" value="1"/>
</dbReference>
<keyword evidence="11 20" id="KW-0131">Cell cycle</keyword>
<feature type="binding site" evidence="20">
    <location>
        <begin position="108"/>
        <end position="114"/>
    </location>
    <ligand>
        <name>ATP</name>
        <dbReference type="ChEBI" id="CHEBI:30616"/>
    </ligand>
</feature>
<dbReference type="FunFam" id="3.90.190.20:FF:000006">
    <property type="entry name" value="UDP-N-acetylmuramoyl-L-alanyl-D-glutamate--2,6-diaminopimelate ligase"/>
    <property type="match status" value="1"/>
</dbReference>
<dbReference type="GO" id="GO:0000287">
    <property type="term" value="F:magnesium ion binding"/>
    <property type="evidence" value="ECO:0007669"/>
    <property type="project" value="UniProtKB-UniRule"/>
</dbReference>